<dbReference type="OrthoDB" id="9814495at2"/>
<feature type="domain" description="Response regulatory" evidence="5">
    <location>
        <begin position="34"/>
        <end position="149"/>
    </location>
</feature>
<dbReference type="PROSITE" id="PS50110">
    <property type="entry name" value="RESPONSE_REGULATORY"/>
    <property type="match status" value="1"/>
</dbReference>
<dbReference type="GO" id="GO:0000160">
    <property type="term" value="P:phosphorelay signal transduction system"/>
    <property type="evidence" value="ECO:0007669"/>
    <property type="project" value="InterPro"/>
</dbReference>
<evidence type="ECO:0000256" key="3">
    <source>
        <dbReference type="PROSITE-ProRule" id="PRU00169"/>
    </source>
</evidence>
<dbReference type="InterPro" id="IPR001789">
    <property type="entry name" value="Sig_transdc_resp-reg_receiver"/>
</dbReference>
<dbReference type="GO" id="GO:0003677">
    <property type="term" value="F:DNA binding"/>
    <property type="evidence" value="ECO:0007669"/>
    <property type="project" value="UniProtKB-KW"/>
</dbReference>
<dbReference type="Pfam" id="PF00072">
    <property type="entry name" value="Response_reg"/>
    <property type="match status" value="1"/>
</dbReference>
<feature type="modified residue" description="4-aspartylphosphate" evidence="3">
    <location>
        <position position="85"/>
    </location>
</feature>
<dbReference type="PANTHER" id="PTHR43214">
    <property type="entry name" value="TWO-COMPONENT RESPONSE REGULATOR"/>
    <property type="match status" value="1"/>
</dbReference>
<keyword evidence="7" id="KW-1185">Reference proteome</keyword>
<evidence type="ECO:0000259" key="4">
    <source>
        <dbReference type="PROSITE" id="PS50043"/>
    </source>
</evidence>
<evidence type="ECO:0000256" key="2">
    <source>
        <dbReference type="ARBA" id="ARBA00023125"/>
    </source>
</evidence>
<dbReference type="SUPFAM" id="SSF52172">
    <property type="entry name" value="CheY-like"/>
    <property type="match status" value="1"/>
</dbReference>
<dbReference type="Proteomes" id="UP000245926">
    <property type="component" value="Chromosome"/>
</dbReference>
<evidence type="ECO:0000259" key="5">
    <source>
        <dbReference type="PROSITE" id="PS50110"/>
    </source>
</evidence>
<dbReference type="AlphaFoldDB" id="A0A2U8W0T5"/>
<gene>
    <name evidence="6" type="ORF">DK389_03080</name>
</gene>
<dbReference type="InterPro" id="IPR058245">
    <property type="entry name" value="NreC/VraR/RcsB-like_REC"/>
</dbReference>
<dbReference type="SMART" id="SM00421">
    <property type="entry name" value="HTH_LUXR"/>
    <property type="match status" value="1"/>
</dbReference>
<dbReference type="Gene3D" id="3.40.50.2300">
    <property type="match status" value="1"/>
</dbReference>
<evidence type="ECO:0000313" key="6">
    <source>
        <dbReference type="EMBL" id="AWN39704.1"/>
    </source>
</evidence>
<sequence length="246" mass="26459">MFASGDAWRAKAGCRILYRNKTNYLRGPKVNEIRAVVIDSDPLFRTGVAYTLNGEADIAVVGEGASASDAFRLAADLKPSVIVLDIGILGGGAEAVETLVAHCADVKILMLTSIVDDQQVCAAMQGGAWGYVLKGVSGPELVQSVRVIHRGERYVTPALAARLFAKPRNPAPRPEQTLFSSLTGREEQILTLLAEGLSNKEIGGRLEISEKTVKHYLTIILDKLNVRNRVQAALVASSHLSLEAVR</sequence>
<dbReference type="InterPro" id="IPR000792">
    <property type="entry name" value="Tscrpt_reg_LuxR_C"/>
</dbReference>
<dbReference type="InterPro" id="IPR039420">
    <property type="entry name" value="WalR-like"/>
</dbReference>
<dbReference type="PRINTS" id="PR00038">
    <property type="entry name" value="HTHLUXR"/>
</dbReference>
<dbReference type="InterPro" id="IPR011006">
    <property type="entry name" value="CheY-like_superfamily"/>
</dbReference>
<dbReference type="SMART" id="SM00448">
    <property type="entry name" value="REC"/>
    <property type="match status" value="1"/>
</dbReference>
<proteinExistence type="predicted"/>
<keyword evidence="2 6" id="KW-0238">DNA-binding</keyword>
<dbReference type="PROSITE" id="PS50043">
    <property type="entry name" value="HTH_LUXR_2"/>
    <property type="match status" value="1"/>
</dbReference>
<dbReference type="EMBL" id="CP029550">
    <property type="protein sequence ID" value="AWN39704.1"/>
    <property type="molecule type" value="Genomic_DNA"/>
</dbReference>
<evidence type="ECO:0000313" key="7">
    <source>
        <dbReference type="Proteomes" id="UP000245926"/>
    </source>
</evidence>
<accession>A0A2U8W0T5</accession>
<dbReference type="KEGG" id="mets:DK389_03080"/>
<name>A0A2U8W0T5_9HYPH</name>
<dbReference type="SUPFAM" id="SSF46894">
    <property type="entry name" value="C-terminal effector domain of the bipartite response regulators"/>
    <property type="match status" value="1"/>
</dbReference>
<organism evidence="6 7">
    <name type="scientific">Methylobacterium durans</name>
    <dbReference type="NCBI Taxonomy" id="2202825"/>
    <lineage>
        <taxon>Bacteria</taxon>
        <taxon>Pseudomonadati</taxon>
        <taxon>Pseudomonadota</taxon>
        <taxon>Alphaproteobacteria</taxon>
        <taxon>Hyphomicrobiales</taxon>
        <taxon>Methylobacteriaceae</taxon>
        <taxon>Methylobacterium</taxon>
    </lineage>
</organism>
<dbReference type="InterPro" id="IPR016032">
    <property type="entry name" value="Sig_transdc_resp-reg_C-effctor"/>
</dbReference>
<keyword evidence="1 3" id="KW-0597">Phosphoprotein</keyword>
<protein>
    <submittedName>
        <fullName evidence="6">DNA-binding response regulator</fullName>
    </submittedName>
</protein>
<dbReference type="GO" id="GO:0006355">
    <property type="term" value="P:regulation of DNA-templated transcription"/>
    <property type="evidence" value="ECO:0007669"/>
    <property type="project" value="InterPro"/>
</dbReference>
<reference evidence="7" key="1">
    <citation type="submission" date="2018-05" db="EMBL/GenBank/DDBJ databases">
        <title>Complete Genome Sequence of Methylobacterium sp. 17SD2-17.</title>
        <authorList>
            <person name="Srinivasan S."/>
        </authorList>
    </citation>
    <scope>NUCLEOTIDE SEQUENCE [LARGE SCALE GENOMIC DNA]</scope>
    <source>
        <strain evidence="7">17SD2-17</strain>
    </source>
</reference>
<dbReference type="CDD" id="cd06170">
    <property type="entry name" value="LuxR_C_like"/>
    <property type="match status" value="1"/>
</dbReference>
<dbReference type="Pfam" id="PF00196">
    <property type="entry name" value="GerE"/>
    <property type="match status" value="1"/>
</dbReference>
<dbReference type="CDD" id="cd17535">
    <property type="entry name" value="REC_NarL-like"/>
    <property type="match status" value="1"/>
</dbReference>
<evidence type="ECO:0000256" key="1">
    <source>
        <dbReference type="ARBA" id="ARBA00022553"/>
    </source>
</evidence>
<feature type="domain" description="HTH luxR-type" evidence="4">
    <location>
        <begin position="175"/>
        <end position="240"/>
    </location>
</feature>